<evidence type="ECO:0000313" key="2">
    <source>
        <dbReference type="EMBL" id="RQM39428.1"/>
    </source>
</evidence>
<dbReference type="InterPro" id="IPR016040">
    <property type="entry name" value="NAD(P)-bd_dom"/>
</dbReference>
<dbReference type="EMBL" id="RHHM01000002">
    <property type="protein sequence ID" value="RQM39428.1"/>
    <property type="molecule type" value="Genomic_DNA"/>
</dbReference>
<accession>A0A3N6S1G0</accession>
<keyword evidence="3" id="KW-1185">Reference proteome</keyword>
<dbReference type="Pfam" id="PF13460">
    <property type="entry name" value="NAD_binding_10"/>
    <property type="match status" value="1"/>
</dbReference>
<sequence>MATWLILGAARGTGAELVNYAVAHQQPVVVLVRKQEDAERLAACNHVQAFVGDACDVRSVIQACEAAGPDAVIISTLGGGGQDYTAHRNVIDCAELTGITRMLMVTSLGCGDSWPTLSERAKRAFGQAVREKSLAESWLQTSRLAWTIIRPGGLLNGEATGKGQLRQNAEVHGLIRRADVALAIVALVAQPLNNQIYSLVEPGLTAG</sequence>
<dbReference type="PANTHER" id="PTHR15020:SF50">
    <property type="entry name" value="UPF0659 PROTEIN YMR090W"/>
    <property type="match status" value="1"/>
</dbReference>
<evidence type="ECO:0000259" key="1">
    <source>
        <dbReference type="Pfam" id="PF13460"/>
    </source>
</evidence>
<dbReference type="AlphaFoldDB" id="A0A3N6S1G0"/>
<dbReference type="Gene3D" id="3.40.50.720">
    <property type="entry name" value="NAD(P)-binding Rossmann-like Domain"/>
    <property type="match status" value="1"/>
</dbReference>
<protein>
    <submittedName>
        <fullName evidence="2">NAD(P)-dependent oxidoreductase</fullName>
    </submittedName>
</protein>
<dbReference type="RefSeq" id="WP_124231739.1">
    <property type="nucleotide sequence ID" value="NZ_RHHM01000002.1"/>
</dbReference>
<dbReference type="Proteomes" id="UP000279457">
    <property type="component" value="Unassembled WGS sequence"/>
</dbReference>
<name>A0A3N6S1G0_9GAMM</name>
<dbReference type="CDD" id="cd05243">
    <property type="entry name" value="SDR_a5"/>
    <property type="match status" value="1"/>
</dbReference>
<gene>
    <name evidence="2" type="ORF">EB241_03050</name>
</gene>
<comment type="caution">
    <text evidence="2">The sequence shown here is derived from an EMBL/GenBank/DDBJ whole genome shotgun (WGS) entry which is preliminary data.</text>
</comment>
<evidence type="ECO:0000313" key="3">
    <source>
        <dbReference type="Proteomes" id="UP000279457"/>
    </source>
</evidence>
<feature type="domain" description="NAD(P)-binding" evidence="1">
    <location>
        <begin position="8"/>
        <end position="191"/>
    </location>
</feature>
<dbReference type="InterPro" id="IPR036291">
    <property type="entry name" value="NAD(P)-bd_dom_sf"/>
</dbReference>
<dbReference type="SUPFAM" id="SSF51735">
    <property type="entry name" value="NAD(P)-binding Rossmann-fold domains"/>
    <property type="match status" value="1"/>
</dbReference>
<dbReference type="OrthoDB" id="9803892at2"/>
<dbReference type="PANTHER" id="PTHR15020">
    <property type="entry name" value="FLAVIN REDUCTASE-RELATED"/>
    <property type="match status" value="1"/>
</dbReference>
<organism evidence="2 3">
    <name type="scientific">Erwinia psidii</name>
    <dbReference type="NCBI Taxonomy" id="69224"/>
    <lineage>
        <taxon>Bacteria</taxon>
        <taxon>Pseudomonadati</taxon>
        <taxon>Pseudomonadota</taxon>
        <taxon>Gammaproteobacteria</taxon>
        <taxon>Enterobacterales</taxon>
        <taxon>Erwiniaceae</taxon>
        <taxon>Erwinia</taxon>
    </lineage>
</organism>
<reference evidence="2 3" key="1">
    <citation type="submission" date="2018-10" db="EMBL/GenBank/DDBJ databases">
        <title>Draft genome sequence for the type isolate of Erwinia psidii, agent causal of bacterial blight in guava (Psidium guajava) and wilt and die-back of Eucalyptus spp.</title>
        <authorList>
            <person name="Hermenegildo P.S."/>
            <person name="Santos S.A."/>
            <person name="Guimaraes L.M.S."/>
            <person name="Vidigal P.M.P."/>
            <person name="Pereira I.C."/>
            <person name="Badel J.L."/>
            <person name="Alfenas-Zerbini P."/>
            <person name="Ferreira M.A.S.V."/>
            <person name="Alfenas A.C."/>
        </authorList>
    </citation>
    <scope>NUCLEOTIDE SEQUENCE [LARGE SCALE GENOMIC DNA]</scope>
    <source>
        <strain evidence="2 3">IBSBF 435</strain>
    </source>
</reference>
<proteinExistence type="predicted"/>